<dbReference type="AlphaFoldDB" id="A0AAV5K037"/>
<protein>
    <submittedName>
        <fullName evidence="1">Uncharacterized protein</fullName>
    </submittedName>
</protein>
<proteinExistence type="predicted"/>
<evidence type="ECO:0000313" key="2">
    <source>
        <dbReference type="Proteomes" id="UP001054252"/>
    </source>
</evidence>
<dbReference type="EMBL" id="BPVZ01000047">
    <property type="protein sequence ID" value="GKV17207.1"/>
    <property type="molecule type" value="Genomic_DNA"/>
</dbReference>
<reference evidence="1 2" key="1">
    <citation type="journal article" date="2021" name="Commun. Biol.">
        <title>The genome of Shorea leprosula (Dipterocarpaceae) highlights the ecological relevance of drought in aseasonal tropical rainforests.</title>
        <authorList>
            <person name="Ng K.K.S."/>
            <person name="Kobayashi M.J."/>
            <person name="Fawcett J.A."/>
            <person name="Hatakeyama M."/>
            <person name="Paape T."/>
            <person name="Ng C.H."/>
            <person name="Ang C.C."/>
            <person name="Tnah L.H."/>
            <person name="Lee C.T."/>
            <person name="Nishiyama T."/>
            <person name="Sese J."/>
            <person name="O'Brien M.J."/>
            <person name="Copetti D."/>
            <person name="Mohd Noor M.I."/>
            <person name="Ong R.C."/>
            <person name="Putra M."/>
            <person name="Sireger I.Z."/>
            <person name="Indrioko S."/>
            <person name="Kosugi Y."/>
            <person name="Izuno A."/>
            <person name="Isagi Y."/>
            <person name="Lee S.L."/>
            <person name="Shimizu K.K."/>
        </authorList>
    </citation>
    <scope>NUCLEOTIDE SEQUENCE [LARGE SCALE GENOMIC DNA]</scope>
    <source>
        <strain evidence="1">214</strain>
    </source>
</reference>
<gene>
    <name evidence="1" type="ORF">SLEP1_g27741</name>
</gene>
<accession>A0AAV5K037</accession>
<organism evidence="1 2">
    <name type="scientific">Rubroshorea leprosula</name>
    <dbReference type="NCBI Taxonomy" id="152421"/>
    <lineage>
        <taxon>Eukaryota</taxon>
        <taxon>Viridiplantae</taxon>
        <taxon>Streptophyta</taxon>
        <taxon>Embryophyta</taxon>
        <taxon>Tracheophyta</taxon>
        <taxon>Spermatophyta</taxon>
        <taxon>Magnoliopsida</taxon>
        <taxon>eudicotyledons</taxon>
        <taxon>Gunneridae</taxon>
        <taxon>Pentapetalae</taxon>
        <taxon>rosids</taxon>
        <taxon>malvids</taxon>
        <taxon>Malvales</taxon>
        <taxon>Dipterocarpaceae</taxon>
        <taxon>Rubroshorea</taxon>
    </lineage>
</organism>
<name>A0AAV5K037_9ROSI</name>
<evidence type="ECO:0000313" key="1">
    <source>
        <dbReference type="EMBL" id="GKV17207.1"/>
    </source>
</evidence>
<dbReference type="Proteomes" id="UP001054252">
    <property type="component" value="Unassembled WGS sequence"/>
</dbReference>
<keyword evidence="2" id="KW-1185">Reference proteome</keyword>
<comment type="caution">
    <text evidence="1">The sequence shown here is derived from an EMBL/GenBank/DDBJ whole genome shotgun (WGS) entry which is preliminary data.</text>
</comment>
<sequence length="126" mass="13555">MCRNSAKPVAEMVSRLYRAGSFDNPTTQALRPAGRLMTPQRLETAIFEQGIINMVDFVALVAHKVGAPLVKVHYTVGVLHLVGGEVADIWAVGDCLALLHVVQPQQVLAALVHLLLADFGEVAMAD</sequence>